<dbReference type="PANTHER" id="PTHR21461:SF69">
    <property type="entry name" value="GLYCOSYLTRANSFERASE FAMILY 92 PROTEIN"/>
    <property type="match status" value="1"/>
</dbReference>
<dbReference type="InterPro" id="IPR008166">
    <property type="entry name" value="Glyco_transf_92"/>
</dbReference>
<keyword evidence="7" id="KW-0472">Membrane</keyword>
<evidence type="ECO:0000256" key="4">
    <source>
        <dbReference type="ARBA" id="ARBA00022679"/>
    </source>
</evidence>
<dbReference type="EC" id="2.4.1.-" evidence="8"/>
<evidence type="ECO:0000256" key="5">
    <source>
        <dbReference type="ARBA" id="ARBA00022692"/>
    </source>
</evidence>
<evidence type="ECO:0000256" key="7">
    <source>
        <dbReference type="ARBA" id="ARBA00023136"/>
    </source>
</evidence>
<sequence length="472" mass="55515">MYRTKFCPGKLLILMTILSLLSFILKKEQHVLNPTSNSSTKRTEQEMFERENPYFPYEAFKMKRFVRNCNHFPTFHTISFDNSYWQVANLKSTTIYIFSAHFDNRTYPTIRVLAETVGRINQLTTKCYLWFSINRAPVITDIKLTYLYGKPSFYTKKHSLYTFPVVISCLIPKRDNIPISISIAESNCSRISNNIKIYSANSNEKSGVSVCLKGLQYNSDMSKQLTEWIEINKELGIAKMTFYIYNIHPKTKQLLEKYTESGSIDMLPITIPGRVPNTYFMRKELFDATVRAWVHEIVPINDCYFRNMNIYQYVLVIDIDELIVPKKHRTLTEMINSISNSFTSLSFSEVYFWSNNTKCIEGTSCDLYYFQRTLRSPKYFLDTRASGHYKSLHNTDKVVWVGHHYEGGCVSKCERRYVSTDIAHNQHYRETCELEIQSECNNKYRNGSYDERLLWRYMDSVIIKVAKMLEYL</sequence>
<keyword evidence="11" id="KW-1185">Reference proteome</keyword>
<proteinExistence type="inferred from homology"/>
<evidence type="ECO:0000256" key="9">
    <source>
        <dbReference type="SAM" id="SignalP"/>
    </source>
</evidence>
<evidence type="ECO:0000256" key="6">
    <source>
        <dbReference type="ARBA" id="ARBA00022989"/>
    </source>
</evidence>
<dbReference type="Proteomes" id="UP001187531">
    <property type="component" value="Unassembled WGS sequence"/>
</dbReference>
<evidence type="ECO:0000256" key="3">
    <source>
        <dbReference type="ARBA" id="ARBA00022676"/>
    </source>
</evidence>
<dbReference type="Pfam" id="PF01697">
    <property type="entry name" value="Glyco_transf_92"/>
    <property type="match status" value="1"/>
</dbReference>
<feature type="chain" id="PRO_5041706480" description="Glycosyltransferase family 92 protein" evidence="9">
    <location>
        <begin position="23"/>
        <end position="472"/>
    </location>
</feature>
<dbReference type="EMBL" id="JAVRJZ010000005">
    <property type="protein sequence ID" value="KAK2723065.1"/>
    <property type="molecule type" value="Genomic_DNA"/>
</dbReference>
<evidence type="ECO:0000313" key="11">
    <source>
        <dbReference type="Proteomes" id="UP001187531"/>
    </source>
</evidence>
<accession>A0AA88I736</accession>
<feature type="signal peptide" evidence="9">
    <location>
        <begin position="1"/>
        <end position="22"/>
    </location>
</feature>
<evidence type="ECO:0000256" key="2">
    <source>
        <dbReference type="ARBA" id="ARBA00007647"/>
    </source>
</evidence>
<dbReference type="AlphaFoldDB" id="A0AA88I736"/>
<dbReference type="GO" id="GO:0016020">
    <property type="term" value="C:membrane"/>
    <property type="evidence" value="ECO:0007669"/>
    <property type="project" value="UniProtKB-SubCell"/>
</dbReference>
<keyword evidence="3 8" id="KW-0328">Glycosyltransferase</keyword>
<evidence type="ECO:0000256" key="1">
    <source>
        <dbReference type="ARBA" id="ARBA00004167"/>
    </source>
</evidence>
<name>A0AA88I736_ARTSF</name>
<keyword evidence="6" id="KW-1133">Transmembrane helix</keyword>
<evidence type="ECO:0000313" key="10">
    <source>
        <dbReference type="EMBL" id="KAK2723065.1"/>
    </source>
</evidence>
<keyword evidence="9" id="KW-0732">Signal</keyword>
<keyword evidence="4 8" id="KW-0808">Transferase</keyword>
<evidence type="ECO:0000256" key="8">
    <source>
        <dbReference type="RuleBase" id="RU366017"/>
    </source>
</evidence>
<comment type="subcellular location">
    <subcellularLocation>
        <location evidence="1">Membrane</location>
        <topology evidence="1">Single-pass membrane protein</topology>
    </subcellularLocation>
</comment>
<dbReference type="GO" id="GO:0016757">
    <property type="term" value="F:glycosyltransferase activity"/>
    <property type="evidence" value="ECO:0007669"/>
    <property type="project" value="UniProtKB-UniRule"/>
</dbReference>
<keyword evidence="5" id="KW-0812">Transmembrane</keyword>
<dbReference type="GO" id="GO:0005737">
    <property type="term" value="C:cytoplasm"/>
    <property type="evidence" value="ECO:0007669"/>
    <property type="project" value="TreeGrafter"/>
</dbReference>
<organism evidence="10 11">
    <name type="scientific">Artemia franciscana</name>
    <name type="common">Brine shrimp</name>
    <name type="synonym">Artemia sanfranciscana</name>
    <dbReference type="NCBI Taxonomy" id="6661"/>
    <lineage>
        <taxon>Eukaryota</taxon>
        <taxon>Metazoa</taxon>
        <taxon>Ecdysozoa</taxon>
        <taxon>Arthropoda</taxon>
        <taxon>Crustacea</taxon>
        <taxon>Branchiopoda</taxon>
        <taxon>Anostraca</taxon>
        <taxon>Artemiidae</taxon>
        <taxon>Artemia</taxon>
    </lineage>
</organism>
<gene>
    <name evidence="10" type="ORF">QYM36_003306</name>
</gene>
<protein>
    <recommendedName>
        <fullName evidence="8">Glycosyltransferase family 92 protein</fullName>
        <ecNumber evidence="8">2.4.1.-</ecNumber>
    </recommendedName>
</protein>
<reference evidence="10" key="1">
    <citation type="submission" date="2023-07" db="EMBL/GenBank/DDBJ databases">
        <title>Chromosome-level genome assembly of Artemia franciscana.</title>
        <authorList>
            <person name="Jo E."/>
        </authorList>
    </citation>
    <scope>NUCLEOTIDE SEQUENCE</scope>
    <source>
        <tissue evidence="10">Whole body</tissue>
    </source>
</reference>
<dbReference type="PANTHER" id="PTHR21461">
    <property type="entry name" value="GLYCOSYLTRANSFERASE FAMILY 92 PROTEIN"/>
    <property type="match status" value="1"/>
</dbReference>
<comment type="caution">
    <text evidence="10">The sequence shown here is derived from an EMBL/GenBank/DDBJ whole genome shotgun (WGS) entry which is preliminary data.</text>
</comment>
<comment type="similarity">
    <text evidence="2 8">Belongs to the glycosyltransferase 92 family.</text>
</comment>